<evidence type="ECO:0000313" key="9">
    <source>
        <dbReference type="EMBL" id="MDY7229706.1"/>
    </source>
</evidence>
<evidence type="ECO:0000256" key="2">
    <source>
        <dbReference type="ARBA" id="ARBA00001961"/>
    </source>
</evidence>
<keyword evidence="5 9" id="KW-0223">Dioxygenase</keyword>
<protein>
    <submittedName>
        <fullName evidence="9">TauD/TfdA family dioxygenase</fullName>
    </submittedName>
</protein>
<dbReference type="RefSeq" id="WP_321548429.1">
    <property type="nucleotide sequence ID" value="NZ_JAXIVS010000009.1"/>
</dbReference>
<evidence type="ECO:0000256" key="4">
    <source>
        <dbReference type="ARBA" id="ARBA00022723"/>
    </source>
</evidence>
<dbReference type="PANTHER" id="PTHR10696">
    <property type="entry name" value="GAMMA-BUTYROBETAINE HYDROXYLASE-RELATED"/>
    <property type="match status" value="1"/>
</dbReference>
<dbReference type="Gene3D" id="3.60.130.10">
    <property type="entry name" value="Clavaminate synthase-like"/>
    <property type="match status" value="1"/>
</dbReference>
<feature type="domain" description="TauD/TfdA-like" evidence="8">
    <location>
        <begin position="112"/>
        <end position="352"/>
    </location>
</feature>
<dbReference type="PANTHER" id="PTHR10696:SF51">
    <property type="entry name" value="TRIMETHYLLYSINE DIOXYGENASE, MITOCHONDRIAL"/>
    <property type="match status" value="1"/>
</dbReference>
<sequence>MPITRLEPYDDFLRIHFASGESPHHADFHWFWLRHNSELDRHPLTHERIVDSSELPLDLQPRHVRISESADALDIDWGDRSDGQASRYTAAWLLHHAYATDRAPWPAPPSDTASVTVDFANLEEPLGPKALRTLARTGILVVRGFGLDTEALIDTLSRQGLSVIETHFGRIEDLRTDNTTNQNTDQLGYTDSAIQLHTDQPFLDRPPRYQLLHCQRPADTGGGNAVVDALAAAHYLADLDRPAFELLRSVPVTFHRQQKSFERVLVSPILDFDAPGGFRIRYSYFTLAPHRRPFAEMEAWYRAYNRFARLVRDERHQYRFLLQAGDFLIYDNWRMLHARTQFTGARWVRGVYFDTPAPAPAPL</sequence>
<keyword evidence="10" id="KW-1185">Reference proteome</keyword>
<comment type="caution">
    <text evidence="9">The sequence shown here is derived from an EMBL/GenBank/DDBJ whole genome shotgun (WGS) entry which is preliminary data.</text>
</comment>
<comment type="cofactor">
    <cofactor evidence="2">
        <name>L-ascorbate</name>
        <dbReference type="ChEBI" id="CHEBI:38290"/>
    </cofactor>
</comment>
<comment type="cofactor">
    <cofactor evidence="1">
        <name>Fe(2+)</name>
        <dbReference type="ChEBI" id="CHEBI:29033"/>
    </cofactor>
</comment>
<comment type="similarity">
    <text evidence="3">Belongs to the gamma-BBH/TMLD family.</text>
</comment>
<accession>A0ABU5H8S6</accession>
<evidence type="ECO:0000256" key="5">
    <source>
        <dbReference type="ARBA" id="ARBA00022964"/>
    </source>
</evidence>
<keyword evidence="6" id="KW-0560">Oxidoreductase</keyword>
<dbReference type="InterPro" id="IPR042098">
    <property type="entry name" value="TauD-like_sf"/>
</dbReference>
<evidence type="ECO:0000256" key="3">
    <source>
        <dbReference type="ARBA" id="ARBA00008654"/>
    </source>
</evidence>
<dbReference type="Gene3D" id="3.30.2020.30">
    <property type="match status" value="1"/>
</dbReference>
<gene>
    <name evidence="9" type="ORF">SYV04_25155</name>
</gene>
<evidence type="ECO:0000256" key="7">
    <source>
        <dbReference type="ARBA" id="ARBA00023004"/>
    </source>
</evidence>
<dbReference type="Proteomes" id="UP001291309">
    <property type="component" value="Unassembled WGS sequence"/>
</dbReference>
<name>A0ABU5H8S6_9BACT</name>
<dbReference type="GO" id="GO:0051213">
    <property type="term" value="F:dioxygenase activity"/>
    <property type="evidence" value="ECO:0007669"/>
    <property type="project" value="UniProtKB-KW"/>
</dbReference>
<evidence type="ECO:0000259" key="8">
    <source>
        <dbReference type="Pfam" id="PF02668"/>
    </source>
</evidence>
<dbReference type="InterPro" id="IPR038492">
    <property type="entry name" value="GBBH-like_N_sf"/>
</dbReference>
<dbReference type="EMBL" id="JAXIVS010000009">
    <property type="protein sequence ID" value="MDY7229706.1"/>
    <property type="molecule type" value="Genomic_DNA"/>
</dbReference>
<dbReference type="InterPro" id="IPR003819">
    <property type="entry name" value="TauD/TfdA-like"/>
</dbReference>
<dbReference type="Pfam" id="PF02668">
    <property type="entry name" value="TauD"/>
    <property type="match status" value="1"/>
</dbReference>
<proteinExistence type="inferred from homology"/>
<organism evidence="9 10">
    <name type="scientific">Hyalangium rubrum</name>
    <dbReference type="NCBI Taxonomy" id="3103134"/>
    <lineage>
        <taxon>Bacteria</taxon>
        <taxon>Pseudomonadati</taxon>
        <taxon>Myxococcota</taxon>
        <taxon>Myxococcia</taxon>
        <taxon>Myxococcales</taxon>
        <taxon>Cystobacterineae</taxon>
        <taxon>Archangiaceae</taxon>
        <taxon>Hyalangium</taxon>
    </lineage>
</organism>
<evidence type="ECO:0000256" key="6">
    <source>
        <dbReference type="ARBA" id="ARBA00023002"/>
    </source>
</evidence>
<dbReference type="SUPFAM" id="SSF51197">
    <property type="entry name" value="Clavaminate synthase-like"/>
    <property type="match status" value="1"/>
</dbReference>
<keyword evidence="7" id="KW-0408">Iron</keyword>
<evidence type="ECO:0000313" key="10">
    <source>
        <dbReference type="Proteomes" id="UP001291309"/>
    </source>
</evidence>
<evidence type="ECO:0000256" key="1">
    <source>
        <dbReference type="ARBA" id="ARBA00001954"/>
    </source>
</evidence>
<dbReference type="InterPro" id="IPR050411">
    <property type="entry name" value="AlphaKG_dependent_hydroxylases"/>
</dbReference>
<keyword evidence="4" id="KW-0479">Metal-binding</keyword>
<reference evidence="9 10" key="1">
    <citation type="submission" date="2023-12" db="EMBL/GenBank/DDBJ databases">
        <title>the genome sequence of Hyalangium sp. s54d21.</title>
        <authorList>
            <person name="Zhang X."/>
        </authorList>
    </citation>
    <scope>NUCLEOTIDE SEQUENCE [LARGE SCALE GENOMIC DNA]</scope>
    <source>
        <strain evidence="10">s54d21</strain>
    </source>
</reference>